<organism evidence="2 3">
    <name type="scientific">Flagellimonas meridianipacifica</name>
    <dbReference type="NCBI Taxonomy" id="1080225"/>
    <lineage>
        <taxon>Bacteria</taxon>
        <taxon>Pseudomonadati</taxon>
        <taxon>Bacteroidota</taxon>
        <taxon>Flavobacteriia</taxon>
        <taxon>Flavobacteriales</taxon>
        <taxon>Flavobacteriaceae</taxon>
        <taxon>Flagellimonas</taxon>
    </lineage>
</organism>
<comment type="caution">
    <text evidence="2">The sequence shown here is derived from an EMBL/GenBank/DDBJ whole genome shotgun (WGS) entry which is preliminary data.</text>
</comment>
<feature type="transmembrane region" description="Helical" evidence="1">
    <location>
        <begin position="96"/>
        <end position="117"/>
    </location>
</feature>
<accession>A0A2T0MG23</accession>
<dbReference type="Proteomes" id="UP000237640">
    <property type="component" value="Unassembled WGS sequence"/>
</dbReference>
<evidence type="ECO:0000313" key="2">
    <source>
        <dbReference type="EMBL" id="PRX56537.1"/>
    </source>
</evidence>
<keyword evidence="1" id="KW-0812">Transmembrane</keyword>
<sequence length="218" mass="25396">MNPIIRTIESLDWMTLALVLSMLVMTLGKYLFQTKFLNFLILPFNNKYIMLSNKKGRLLNWFHIFMTIFQFINLSLFIFLINKAWNGTSNQDTFEVFLITIALVIVFQTVKIFLQLFKAFAFNTQELVWDVIYNKTTYFNHSSLVMFLSNIILIYILNNSKTVIYIAIGLILLINAIGLIKLVKNHQKVIVSYLFYFILYLCALEIAPLVVIGSYLKG</sequence>
<dbReference type="OrthoDB" id="1438590at2"/>
<dbReference type="EMBL" id="PVYX01000001">
    <property type="protein sequence ID" value="PRX56537.1"/>
    <property type="molecule type" value="Genomic_DNA"/>
</dbReference>
<keyword evidence="1" id="KW-0472">Membrane</keyword>
<feature type="transmembrane region" description="Helical" evidence="1">
    <location>
        <begin position="194"/>
        <end position="216"/>
    </location>
</feature>
<feature type="transmembrane region" description="Helical" evidence="1">
    <location>
        <begin position="163"/>
        <end position="182"/>
    </location>
</feature>
<protein>
    <submittedName>
        <fullName evidence="2">Uncharacterized protein DUF4271</fullName>
    </submittedName>
</protein>
<feature type="transmembrane region" description="Helical" evidence="1">
    <location>
        <begin position="138"/>
        <end position="157"/>
    </location>
</feature>
<evidence type="ECO:0000256" key="1">
    <source>
        <dbReference type="SAM" id="Phobius"/>
    </source>
</evidence>
<proteinExistence type="predicted"/>
<keyword evidence="3" id="KW-1185">Reference proteome</keyword>
<feature type="transmembrane region" description="Helical" evidence="1">
    <location>
        <begin position="58"/>
        <end position="81"/>
    </location>
</feature>
<dbReference type="InterPro" id="IPR025367">
    <property type="entry name" value="DUF4271"/>
</dbReference>
<keyword evidence="1" id="KW-1133">Transmembrane helix</keyword>
<name>A0A2T0MG23_9FLAO</name>
<feature type="transmembrane region" description="Helical" evidence="1">
    <location>
        <begin position="13"/>
        <end position="32"/>
    </location>
</feature>
<evidence type="ECO:0000313" key="3">
    <source>
        <dbReference type="Proteomes" id="UP000237640"/>
    </source>
</evidence>
<dbReference type="AlphaFoldDB" id="A0A2T0MG23"/>
<gene>
    <name evidence="2" type="ORF">CLV81_0534</name>
</gene>
<dbReference type="Pfam" id="PF14093">
    <property type="entry name" value="DUF4271"/>
    <property type="match status" value="1"/>
</dbReference>
<reference evidence="2 3" key="1">
    <citation type="submission" date="2018-03" db="EMBL/GenBank/DDBJ databases">
        <title>Genomic Encyclopedia of Archaeal and Bacterial Type Strains, Phase II (KMG-II): from individual species to whole genera.</title>
        <authorList>
            <person name="Goeker M."/>
        </authorList>
    </citation>
    <scope>NUCLEOTIDE SEQUENCE [LARGE SCALE GENOMIC DNA]</scope>
    <source>
        <strain evidence="2 3">DSM 25027</strain>
    </source>
</reference>
<dbReference type="RefSeq" id="WP_106143500.1">
    <property type="nucleotide sequence ID" value="NZ_PVYX01000001.1"/>
</dbReference>